<organism evidence="2 3">
    <name type="scientific">Colletotrichum plurivorum</name>
    <dbReference type="NCBI Taxonomy" id="2175906"/>
    <lineage>
        <taxon>Eukaryota</taxon>
        <taxon>Fungi</taxon>
        <taxon>Dikarya</taxon>
        <taxon>Ascomycota</taxon>
        <taxon>Pezizomycotina</taxon>
        <taxon>Sordariomycetes</taxon>
        <taxon>Hypocreomycetidae</taxon>
        <taxon>Glomerellales</taxon>
        <taxon>Glomerellaceae</taxon>
        <taxon>Colletotrichum</taxon>
        <taxon>Colletotrichum orchidearum species complex</taxon>
    </lineage>
</organism>
<accession>A0A8H6K2D3</accession>
<proteinExistence type="predicted"/>
<feature type="compositionally biased region" description="Basic and acidic residues" evidence="1">
    <location>
        <begin position="191"/>
        <end position="200"/>
    </location>
</feature>
<dbReference type="AlphaFoldDB" id="A0A8H6K2D3"/>
<sequence>MSAHPCAGARKSRRFAEMARDLDGRQALTDRKLSGNDGDSMGLSVSASLFSTRASRAAAESITRVSPHREHDRVVRRRDWLEARVVVVVVGPPLGPVGSPAVDFPWTRAVREGNGEKWGGEDGQGVSQPRSLLILRARGVFVKGSPKLPHVHSSLYHTIESLVENGGQHNDSAGLTGPCWAESAGLFLATSREEPERDPESSGLPKATQGSLELLDSSRRGGMEVMEGIRTLHGFSCRHSLLRKKVQLV</sequence>
<name>A0A8H6K2D3_9PEZI</name>
<dbReference type="EMBL" id="WIGO01000213">
    <property type="protein sequence ID" value="KAF6823423.1"/>
    <property type="molecule type" value="Genomic_DNA"/>
</dbReference>
<evidence type="ECO:0000313" key="3">
    <source>
        <dbReference type="Proteomes" id="UP000654918"/>
    </source>
</evidence>
<protein>
    <submittedName>
        <fullName evidence="2">Uncharacterized protein</fullName>
    </submittedName>
</protein>
<keyword evidence="3" id="KW-1185">Reference proteome</keyword>
<feature type="region of interest" description="Disordered" evidence="1">
    <location>
        <begin position="191"/>
        <end position="217"/>
    </location>
</feature>
<reference evidence="2" key="1">
    <citation type="journal article" date="2020" name="Phytopathology">
        <title>Genome Sequence Resources of Colletotrichum truncatum, C. plurivorum, C. musicola, and C. sojae: Four Species Pathogenic to Soybean (Glycine max).</title>
        <authorList>
            <person name="Rogerio F."/>
            <person name="Boufleur T.R."/>
            <person name="Ciampi-Guillardi M."/>
            <person name="Sukno S.A."/>
            <person name="Thon M.R."/>
            <person name="Massola Junior N.S."/>
            <person name="Baroncelli R."/>
        </authorList>
    </citation>
    <scope>NUCLEOTIDE SEQUENCE</scope>
    <source>
        <strain evidence="2">LFN00145</strain>
    </source>
</reference>
<evidence type="ECO:0000313" key="2">
    <source>
        <dbReference type="EMBL" id="KAF6823423.1"/>
    </source>
</evidence>
<gene>
    <name evidence="2" type="ORF">CPLU01_11428</name>
</gene>
<evidence type="ECO:0000256" key="1">
    <source>
        <dbReference type="SAM" id="MobiDB-lite"/>
    </source>
</evidence>
<comment type="caution">
    <text evidence="2">The sequence shown here is derived from an EMBL/GenBank/DDBJ whole genome shotgun (WGS) entry which is preliminary data.</text>
</comment>
<dbReference type="Proteomes" id="UP000654918">
    <property type="component" value="Unassembled WGS sequence"/>
</dbReference>